<evidence type="ECO:0000313" key="2">
    <source>
        <dbReference type="Proteomes" id="UP000826722"/>
    </source>
</evidence>
<protein>
    <submittedName>
        <fullName evidence="1">Uncharacterized protein</fullName>
    </submittedName>
</protein>
<gene>
    <name evidence="1" type="ORF">ZMTM_16220</name>
</gene>
<reference evidence="1" key="1">
    <citation type="journal article" date="2021" name="Arch. Microbiol.">
        <title>Methyloradius palustris gen. nov., sp. nov., a methanol-oxidizing bacterium isolated from snow.</title>
        <authorList>
            <person name="Miyadera T."/>
            <person name="Kojima H."/>
            <person name="Fukui M."/>
        </authorList>
    </citation>
    <scope>NUCLEOTIDE SEQUENCE</scope>
    <source>
        <strain evidence="1">Zm11</strain>
    </source>
</reference>
<evidence type="ECO:0000313" key="1">
    <source>
        <dbReference type="EMBL" id="BCM25363.1"/>
    </source>
</evidence>
<dbReference type="KEGG" id="mpau:ZMTM_16220"/>
<dbReference type="AlphaFoldDB" id="A0A8D5K140"/>
<proteinExistence type="predicted"/>
<name>A0A8D5K140_9PROT</name>
<dbReference type="EMBL" id="AP024110">
    <property type="protein sequence ID" value="BCM25363.1"/>
    <property type="molecule type" value="Genomic_DNA"/>
</dbReference>
<organism evidence="1 2">
    <name type="scientific">Methyloradius palustris</name>
    <dbReference type="NCBI Taxonomy" id="2778876"/>
    <lineage>
        <taxon>Bacteria</taxon>
        <taxon>Pseudomonadati</taxon>
        <taxon>Pseudomonadota</taxon>
        <taxon>Betaproteobacteria</taxon>
        <taxon>Nitrosomonadales</taxon>
        <taxon>Methylophilaceae</taxon>
        <taxon>Methyloradius</taxon>
    </lineage>
</organism>
<sequence>MVDPIDQDALDRYIQKMEFIELLDADGRLFLPIKTVISMFVEELLLNKTFSDLMVSSLPDSQ</sequence>
<accession>A0A8D5K140</accession>
<keyword evidence="2" id="KW-1185">Reference proteome</keyword>
<dbReference type="Proteomes" id="UP000826722">
    <property type="component" value="Chromosome"/>
</dbReference>